<evidence type="ECO:0000313" key="3">
    <source>
        <dbReference type="WBParaSite" id="HCON_00128270-00001"/>
    </source>
</evidence>
<sequence length="62" mass="7030">MVLLESLSILSCLMCTSGNAEHNSKIYYRNKHLALPVDITALQSNSVGYSKEPELKIDWKYI</sequence>
<evidence type="ECO:0000256" key="1">
    <source>
        <dbReference type="SAM" id="SignalP"/>
    </source>
</evidence>
<accession>A0A7I4YSA7</accession>
<keyword evidence="2" id="KW-1185">Reference proteome</keyword>
<protein>
    <submittedName>
        <fullName evidence="3">Secreted protein</fullName>
    </submittedName>
</protein>
<feature type="signal peptide" evidence="1">
    <location>
        <begin position="1"/>
        <end position="20"/>
    </location>
</feature>
<feature type="chain" id="PRO_5035444967" evidence="1">
    <location>
        <begin position="21"/>
        <end position="62"/>
    </location>
</feature>
<proteinExistence type="predicted"/>
<dbReference type="AlphaFoldDB" id="A0A7I4YSA7"/>
<organism evidence="2 3">
    <name type="scientific">Haemonchus contortus</name>
    <name type="common">Barber pole worm</name>
    <dbReference type="NCBI Taxonomy" id="6289"/>
    <lineage>
        <taxon>Eukaryota</taxon>
        <taxon>Metazoa</taxon>
        <taxon>Ecdysozoa</taxon>
        <taxon>Nematoda</taxon>
        <taxon>Chromadorea</taxon>
        <taxon>Rhabditida</taxon>
        <taxon>Rhabditina</taxon>
        <taxon>Rhabditomorpha</taxon>
        <taxon>Strongyloidea</taxon>
        <taxon>Trichostrongylidae</taxon>
        <taxon>Haemonchus</taxon>
    </lineage>
</organism>
<keyword evidence="1" id="KW-0732">Signal</keyword>
<dbReference type="WBParaSite" id="HCON_00128270-00001">
    <property type="protein sequence ID" value="HCON_00128270-00001"/>
    <property type="gene ID" value="HCON_00128270"/>
</dbReference>
<evidence type="ECO:0000313" key="2">
    <source>
        <dbReference type="Proteomes" id="UP000025227"/>
    </source>
</evidence>
<reference evidence="3" key="1">
    <citation type="submission" date="2020-12" db="UniProtKB">
        <authorList>
            <consortium name="WormBaseParasite"/>
        </authorList>
    </citation>
    <scope>IDENTIFICATION</scope>
    <source>
        <strain evidence="3">MHco3</strain>
    </source>
</reference>
<name>A0A7I4YSA7_HAECO</name>
<dbReference type="Proteomes" id="UP000025227">
    <property type="component" value="Unplaced"/>
</dbReference>